<evidence type="ECO:0000313" key="7">
    <source>
        <dbReference type="Proteomes" id="UP000250572"/>
    </source>
</evidence>
<dbReference type="InterPro" id="IPR051844">
    <property type="entry name" value="USH2_Complex_Protein"/>
</dbReference>
<evidence type="ECO:0000256" key="2">
    <source>
        <dbReference type="ARBA" id="ARBA00022737"/>
    </source>
</evidence>
<feature type="compositionally biased region" description="Basic and acidic residues" evidence="4">
    <location>
        <begin position="724"/>
        <end position="734"/>
    </location>
</feature>
<dbReference type="Pfam" id="PF00595">
    <property type="entry name" value="PDZ"/>
    <property type="match status" value="3"/>
</dbReference>
<feature type="region of interest" description="Disordered" evidence="4">
    <location>
        <begin position="697"/>
        <end position="784"/>
    </location>
</feature>
<reference evidence="6 7" key="1">
    <citation type="journal article" date="2018" name="G3 (Bethesda)">
        <title>A High-Quality Reference Genome for the Invasive Mosquitofish Gambusia affinis Using a Chicago Library.</title>
        <authorList>
            <person name="Hoffberg S.L."/>
            <person name="Troendle N.J."/>
            <person name="Glenn T.C."/>
            <person name="Mahmud O."/>
            <person name="Louha S."/>
            <person name="Chalopin D."/>
            <person name="Bennetzen J.L."/>
            <person name="Mauricio R."/>
        </authorList>
    </citation>
    <scope>NUCLEOTIDE SEQUENCE [LARGE SCALE GENOMIC DNA]</scope>
    <source>
        <strain evidence="6">NE01/NJP1002.9</strain>
        <tissue evidence="6">Muscle</tissue>
    </source>
</reference>
<dbReference type="Proteomes" id="UP000250572">
    <property type="component" value="Unassembled WGS sequence"/>
</dbReference>
<feature type="compositionally biased region" description="Polar residues" evidence="4">
    <location>
        <begin position="754"/>
        <end position="775"/>
    </location>
</feature>
<dbReference type="SUPFAM" id="SSF50156">
    <property type="entry name" value="PDZ domain-like"/>
    <property type="match status" value="3"/>
</dbReference>
<feature type="region of interest" description="Disordered" evidence="4">
    <location>
        <begin position="424"/>
        <end position="463"/>
    </location>
</feature>
<feature type="region of interest" description="Disordered" evidence="4">
    <location>
        <begin position="1110"/>
        <end position="1139"/>
    </location>
</feature>
<feature type="region of interest" description="Disordered" evidence="4">
    <location>
        <begin position="1"/>
        <end position="40"/>
    </location>
</feature>
<protein>
    <recommendedName>
        <fullName evidence="5">PDZ domain-containing protein</fullName>
    </recommendedName>
</protein>
<gene>
    <name evidence="6" type="ORF">CCH79_00003294</name>
</gene>
<evidence type="ECO:0000313" key="6">
    <source>
        <dbReference type="EMBL" id="PWA21775.1"/>
    </source>
</evidence>
<feature type="region of interest" description="Disordered" evidence="4">
    <location>
        <begin position="477"/>
        <end position="502"/>
    </location>
</feature>
<dbReference type="PROSITE" id="PS50106">
    <property type="entry name" value="PDZ"/>
    <property type="match status" value="3"/>
</dbReference>
<dbReference type="CDD" id="cd10834">
    <property type="entry name" value="PDZ2_PDZD7-like"/>
    <property type="match status" value="1"/>
</dbReference>
<evidence type="ECO:0000259" key="5">
    <source>
        <dbReference type="PROSITE" id="PS50106"/>
    </source>
</evidence>
<accession>A0A315VF62</accession>
<dbReference type="EMBL" id="NHOQ01001904">
    <property type="protein sequence ID" value="PWA21775.1"/>
    <property type="molecule type" value="Genomic_DNA"/>
</dbReference>
<dbReference type="InterPro" id="IPR001478">
    <property type="entry name" value="PDZ"/>
</dbReference>
<dbReference type="GO" id="GO:0002142">
    <property type="term" value="C:stereocilia ankle link complex"/>
    <property type="evidence" value="ECO:0007669"/>
    <property type="project" value="TreeGrafter"/>
</dbReference>
<keyword evidence="7" id="KW-1185">Reference proteome</keyword>
<evidence type="ECO:0000256" key="4">
    <source>
        <dbReference type="SAM" id="MobiDB-lite"/>
    </source>
</evidence>
<comment type="subcellular location">
    <subcellularLocation>
        <location evidence="1">Cell projection</location>
    </subcellularLocation>
</comment>
<dbReference type="AlphaFoldDB" id="A0A315VF62"/>
<dbReference type="CDD" id="cd10833">
    <property type="entry name" value="PDZ1_PDZD7-like"/>
    <property type="match status" value="1"/>
</dbReference>
<evidence type="ECO:0000256" key="1">
    <source>
        <dbReference type="ARBA" id="ARBA00004316"/>
    </source>
</evidence>
<feature type="compositionally biased region" description="Basic and acidic residues" evidence="4">
    <location>
        <begin position="697"/>
        <end position="714"/>
    </location>
</feature>
<comment type="caution">
    <text evidence="6">The sequence shown here is derived from an EMBL/GenBank/DDBJ whole genome shotgun (WGS) entry which is preliminary data.</text>
</comment>
<keyword evidence="2" id="KW-0677">Repeat</keyword>
<keyword evidence="3" id="KW-0966">Cell projection</keyword>
<feature type="domain" description="PDZ" evidence="5">
    <location>
        <begin position="83"/>
        <end position="150"/>
    </location>
</feature>
<dbReference type="Gene3D" id="2.30.42.10">
    <property type="match status" value="3"/>
</dbReference>
<dbReference type="GO" id="GO:0032426">
    <property type="term" value="C:stereocilium tip"/>
    <property type="evidence" value="ECO:0007669"/>
    <property type="project" value="TreeGrafter"/>
</dbReference>
<dbReference type="GO" id="GO:0007605">
    <property type="term" value="P:sensory perception of sound"/>
    <property type="evidence" value="ECO:0007669"/>
    <property type="project" value="TreeGrafter"/>
</dbReference>
<feature type="domain" description="PDZ" evidence="5">
    <location>
        <begin position="207"/>
        <end position="277"/>
    </location>
</feature>
<dbReference type="GO" id="GO:0005929">
    <property type="term" value="C:cilium"/>
    <property type="evidence" value="ECO:0007669"/>
    <property type="project" value="TreeGrafter"/>
</dbReference>
<feature type="domain" description="PDZ" evidence="5">
    <location>
        <begin position="787"/>
        <end position="859"/>
    </location>
</feature>
<dbReference type="STRING" id="33528.ENSGAFP00000017806"/>
<feature type="compositionally biased region" description="Low complexity" evidence="4">
    <location>
        <begin position="425"/>
        <end position="437"/>
    </location>
</feature>
<evidence type="ECO:0000256" key="3">
    <source>
        <dbReference type="ARBA" id="ARBA00023273"/>
    </source>
</evidence>
<dbReference type="FunFam" id="2.30.42.10:FF:000090">
    <property type="entry name" value="PDZ domain containing 7"/>
    <property type="match status" value="1"/>
</dbReference>
<dbReference type="GO" id="GO:0005886">
    <property type="term" value="C:plasma membrane"/>
    <property type="evidence" value="ECO:0007669"/>
    <property type="project" value="TreeGrafter"/>
</dbReference>
<sequence length="1139" mass="124335">MEQNGPKCDPRGTKSQICQRTTYMNPSRREKGPATQGLHAATRNLLRKKEQRRRGIRSSSPMGRVILINSPVDGGDDSEDLHTVTVDKSVDGKLGFSVRGGSEHGLNIFVSKVEDDSTAQEAGLQVGDKLVEVNGVSLESITMSSAVKVLTGNNRLRMVVRRVGKVPGIRYSKEKTTWVDLVHRRMVVEESGRTPSEASSDSALQRIIHLFTTSDDYCLGFNIRGGKEFGLGIYVSKLDPGGLAEQNGIKIGDQILAANGVSFQDISHSSAVEVLKSHTHIMLTMKEAGRYPAYKEMVAEYRWLNKLANGTQPSSSQASDSNSSTSSLSSGTPVSSLSGLSQVMFPHSLPFGSDMVDVCISTEDLRSESELTDSAIQTDFSSQRMETDTTRSLGPTTLLKDTAIRGEESRRWKESPKTAMLLALSRPSRPISRSQSQVTVAEINQKKDKKKQKEKQAEEKSTLQRSKTFVNLLFKGGRKRDASGGRSKSPFRESKEGRNVSAMPNSEMLGVVEDMARRLLTEEEVSAVMTACQMYTTERSVENLIHHLLVVLDRPEKLLLLREVRLVLSPSDLSVFNNMVTAVEAEAYDLLKYRSDYRGGFELHSAEEVEKESHLLEELEKLSLTGSQGSRGSRKTSSSFSALLDIPVDGYKTESRNTRSRSAGPLLPNWLLAHSSDSSPPLRTDIGTIRSVHFDEASLRSSSDKVEANSERGRTFFRNSHSQGRRERSADRSKKGAFTVQSANRRSRPLLSQVFGTSQERQMNGHRTSSENRLNGTEPEQEHRLKTVSISKTKQSLGISISGGIESKVQPTVKIEKIFPGGAASMCEVLKAGMELVTVDGVSLQGVTHQHAVDIIRKAFSNKAKDPMAFVRLSAALPLGLHLVAFVGEQVLLDFLEHLTLSVSWPLIGQGVLEVSQLPFQAPHLFSEQFRLALSTLKLVLAHLQLHGPCARRAVGLLKQHLTVGELATSLSELTSQRDDLAHALSQLTLHLLQLLLQQGDLPRLLTYLRDENRVPHHAFIALHGAGGASAGPAVGLMLPPATYGARARRGNLPVGGAEQVQVVLAFRGTGTVARGEILHGGAALGNDSPLLDVVEFCFFGGGTFCSSGSLGDSEPKQEAPGVGRRPLPPSSAAERWSW</sequence>
<feature type="region of interest" description="Disordered" evidence="4">
    <location>
        <begin position="370"/>
        <end position="396"/>
    </location>
</feature>
<organism evidence="6 7">
    <name type="scientific">Gambusia affinis</name>
    <name type="common">Western mosquitofish</name>
    <name type="synonym">Heterandria affinis</name>
    <dbReference type="NCBI Taxonomy" id="33528"/>
    <lineage>
        <taxon>Eukaryota</taxon>
        <taxon>Metazoa</taxon>
        <taxon>Chordata</taxon>
        <taxon>Craniata</taxon>
        <taxon>Vertebrata</taxon>
        <taxon>Euteleostomi</taxon>
        <taxon>Actinopterygii</taxon>
        <taxon>Neopterygii</taxon>
        <taxon>Teleostei</taxon>
        <taxon>Neoteleostei</taxon>
        <taxon>Acanthomorphata</taxon>
        <taxon>Ovalentaria</taxon>
        <taxon>Atherinomorphae</taxon>
        <taxon>Cyprinodontiformes</taxon>
        <taxon>Poeciliidae</taxon>
        <taxon>Poeciliinae</taxon>
        <taxon>Gambusia</taxon>
    </lineage>
</organism>
<dbReference type="InterPro" id="IPR036034">
    <property type="entry name" value="PDZ_sf"/>
</dbReference>
<name>A0A315VF62_GAMAF</name>
<feature type="region of interest" description="Disordered" evidence="4">
    <location>
        <begin position="310"/>
        <end position="333"/>
    </location>
</feature>
<dbReference type="GO" id="GO:0060088">
    <property type="term" value="P:auditory receptor cell stereocilium organization"/>
    <property type="evidence" value="ECO:0007669"/>
    <property type="project" value="TreeGrafter"/>
</dbReference>
<dbReference type="CDD" id="cd06751">
    <property type="entry name" value="PDZ3_PDZD7-like"/>
    <property type="match status" value="1"/>
</dbReference>
<feature type="compositionally biased region" description="Polar residues" evidence="4">
    <location>
        <begin position="13"/>
        <end position="25"/>
    </location>
</feature>
<proteinExistence type="predicted"/>
<feature type="compositionally biased region" description="Polar residues" evidence="4">
    <location>
        <begin position="372"/>
        <end position="395"/>
    </location>
</feature>
<dbReference type="SMART" id="SM00228">
    <property type="entry name" value="PDZ"/>
    <property type="match status" value="3"/>
</dbReference>
<dbReference type="PANTHER" id="PTHR23116:SF29">
    <property type="entry name" value="PDZ DOMAIN-CONTAINING PROTEIN 7"/>
    <property type="match status" value="1"/>
</dbReference>
<dbReference type="PANTHER" id="PTHR23116">
    <property type="entry name" value="PDZ DOMAIN CONTAINING WHIRLIN AND HARMONIN-RELATED"/>
    <property type="match status" value="1"/>
</dbReference>
<dbReference type="FunFam" id="2.30.42.10:FF:000171">
    <property type="entry name" value="PDZ domain containing 7"/>
    <property type="match status" value="1"/>
</dbReference>
<dbReference type="FunFam" id="2.30.42.10:FF:000092">
    <property type="entry name" value="PDZ domain containing 7"/>
    <property type="match status" value="1"/>
</dbReference>
<dbReference type="Gene3D" id="1.20.1160.20">
    <property type="match status" value="1"/>
</dbReference>